<keyword evidence="5 15" id="KW-0378">Hydrolase</keyword>
<comment type="caution">
    <text evidence="18">The sequence shown here is derived from an EMBL/GenBank/DDBJ whole genome shotgun (WGS) entry which is preliminary data.</text>
</comment>
<keyword evidence="7" id="KW-0269">Exonuclease</keyword>
<dbReference type="Gene3D" id="1.10.10.160">
    <property type="match status" value="1"/>
</dbReference>
<gene>
    <name evidence="18" type="ORF">COT71_00345</name>
</gene>
<dbReference type="GO" id="GO:0004527">
    <property type="term" value="F:exonuclease activity"/>
    <property type="evidence" value="ECO:0007669"/>
    <property type="project" value="UniProtKB-KW"/>
</dbReference>
<dbReference type="Proteomes" id="UP000230731">
    <property type="component" value="Unassembled WGS sequence"/>
</dbReference>
<dbReference type="SUPFAM" id="SSF52980">
    <property type="entry name" value="Restriction endonuclease-like"/>
    <property type="match status" value="1"/>
</dbReference>
<keyword evidence="9" id="KW-0238">DNA-binding</keyword>
<keyword evidence="6 15" id="KW-0347">Helicase</keyword>
<evidence type="ECO:0000256" key="7">
    <source>
        <dbReference type="ARBA" id="ARBA00022839"/>
    </source>
</evidence>
<dbReference type="EMBL" id="PEZP01000004">
    <property type="protein sequence ID" value="PIT98484.1"/>
    <property type="molecule type" value="Genomic_DNA"/>
</dbReference>
<evidence type="ECO:0000256" key="9">
    <source>
        <dbReference type="ARBA" id="ARBA00023125"/>
    </source>
</evidence>
<dbReference type="InterPro" id="IPR014016">
    <property type="entry name" value="UvrD-like_ATP-bd"/>
</dbReference>
<keyword evidence="11" id="KW-0413">Isomerase</keyword>
<evidence type="ECO:0000313" key="18">
    <source>
        <dbReference type="EMBL" id="PIT98484.1"/>
    </source>
</evidence>
<evidence type="ECO:0000256" key="11">
    <source>
        <dbReference type="ARBA" id="ARBA00023235"/>
    </source>
</evidence>
<comment type="catalytic activity">
    <reaction evidence="12">
        <text>Couples ATP hydrolysis with the unwinding of duplex DNA by translocating in the 3'-5' direction.</text>
        <dbReference type="EC" id="5.6.2.4"/>
    </reaction>
</comment>
<dbReference type="InterPro" id="IPR013986">
    <property type="entry name" value="DExx_box_DNA_helicase_dom_sf"/>
</dbReference>
<evidence type="ECO:0000256" key="3">
    <source>
        <dbReference type="ARBA" id="ARBA00022741"/>
    </source>
</evidence>
<dbReference type="GO" id="GO:0043138">
    <property type="term" value="F:3'-5' DNA helicase activity"/>
    <property type="evidence" value="ECO:0007669"/>
    <property type="project" value="UniProtKB-EC"/>
</dbReference>
<accession>A0A2M6X0F6</accession>
<sequence>MTGKTIGEQGWAELYAQLNPRQQAAVDALEGPVMVLAGPGTGKTQVLTARIANILRQTQMDSWNILCLTFTDSAAGAMRERLLHIIGEAAFRVRIGTFHSFCNEIIADNPAAFPAAAQWTVLADVERVELFRSLLDELPGDSPLKPFGHPYVYVGDLLRLTQSLKKEGVSPQRLQALIRASEAAGGRLEEALYDFFALPAAARTDDDCQAAAQTMHTVCREAGAAEEVWPQFAAAFERYTAAQAEADGKRAAGKARTVFKNEVKRMVERMVSLAPRQHELTVLYRRYQERLAAAGKYDYEDMIMFVLERLRTDEALLARYQEQFQYVLVDEYQDTNGAQNELLWLLGSFYPNPNIFVVGDDNQSVFRFQGASLENLLSFYERYREHVQVLTLTENYRSHQIILDAAGAVIAHNAATLDNILPGIDRKLISHGGRPARIERRKFATEDAENYFVASRIAALLEDGIAPQEIAVLYRNNRDAESLADVLLRRQIPVRLATGEDVLQGVRVRQLVQLLTVVADMQREDRLAEILQYDFLGLDALDVLRAIHAAGRTRQPLFLMLADAAGLAAVGVQEPALLLRVARQLAAWHRAAENETLQQLFDRILHESGLLGRIMDQKDQLTVLHHLTTLFNELRRLNAANHGLTVREFTDRLQLLAEHGVSLSAEPWQTRSAAVQLLTAHKAKGLEFAHVFLIRLADKHWGNVRERGRLSLPPGVVHHDPIAGQANNEDERRLFYVALTRAKERLYLSYAQDGGGRERTASLFWHELPAETVEDSETEETEDEALARLHVLRLHSPQPVPGHIRDWLAERLVSYTLSVTHLNNYLDCPRLFLYRNLVLAPAAKTRQLAFGTAVHAALRDLMAAAAETGEVPPEDFLLQRFERFMRRETLADSDLADSLQVGRQALRQYYRQYHRQWPRRVLVEYDFGSHGVHAGAARLTGKLDKIEVLDPAAKTVNVVDYKTGNPDTASRHVRHGERYWRQLVFYQLLSVESKRFPYTMVSAELDFIQPSAKTGAYVKRRFRVTENDVDDLRQVIAGAWEDITSLAFLEKEGCGECVYCAAVHLSLVSNERAEQQEHSSEGES</sequence>
<dbReference type="PROSITE" id="PS51217">
    <property type="entry name" value="UVRD_HELICASE_CTER"/>
    <property type="match status" value="1"/>
</dbReference>
<dbReference type="InterPro" id="IPR038726">
    <property type="entry name" value="PDDEXK_AddAB-type"/>
</dbReference>
<evidence type="ECO:0000313" key="19">
    <source>
        <dbReference type="Proteomes" id="UP000230731"/>
    </source>
</evidence>
<keyword evidence="10" id="KW-0234">DNA repair</keyword>
<evidence type="ECO:0000259" key="17">
    <source>
        <dbReference type="PROSITE" id="PS51217"/>
    </source>
</evidence>
<dbReference type="PANTHER" id="PTHR11070:SF2">
    <property type="entry name" value="ATP-DEPENDENT DNA HELICASE SRS2"/>
    <property type="match status" value="1"/>
</dbReference>
<dbReference type="InterPro" id="IPR014017">
    <property type="entry name" value="DNA_helicase_UvrD-like_C"/>
</dbReference>
<organism evidence="18 19">
    <name type="scientific">Candidatus Andersenbacteria bacterium CG10_big_fil_rev_8_21_14_0_10_54_11</name>
    <dbReference type="NCBI Taxonomy" id="1974485"/>
    <lineage>
        <taxon>Bacteria</taxon>
        <taxon>Candidatus Anderseniibacteriota</taxon>
    </lineage>
</organism>
<dbReference type="Gene3D" id="3.40.50.300">
    <property type="entry name" value="P-loop containing nucleotide triphosphate hydrolases"/>
    <property type="match status" value="3"/>
</dbReference>
<feature type="binding site" evidence="15">
    <location>
        <begin position="37"/>
        <end position="44"/>
    </location>
    <ligand>
        <name>ATP</name>
        <dbReference type="ChEBI" id="CHEBI:30616"/>
    </ligand>
</feature>
<comment type="catalytic activity">
    <reaction evidence="14">
        <text>ATP + H2O = ADP + phosphate + H(+)</text>
        <dbReference type="Rhea" id="RHEA:13065"/>
        <dbReference type="ChEBI" id="CHEBI:15377"/>
        <dbReference type="ChEBI" id="CHEBI:15378"/>
        <dbReference type="ChEBI" id="CHEBI:30616"/>
        <dbReference type="ChEBI" id="CHEBI:43474"/>
        <dbReference type="ChEBI" id="CHEBI:456216"/>
        <dbReference type="EC" id="5.6.2.4"/>
    </reaction>
</comment>
<dbReference type="PANTHER" id="PTHR11070">
    <property type="entry name" value="UVRD / RECB / PCRA DNA HELICASE FAMILY MEMBER"/>
    <property type="match status" value="1"/>
</dbReference>
<evidence type="ECO:0000259" key="16">
    <source>
        <dbReference type="PROSITE" id="PS51198"/>
    </source>
</evidence>
<dbReference type="GO" id="GO:0005524">
    <property type="term" value="F:ATP binding"/>
    <property type="evidence" value="ECO:0007669"/>
    <property type="project" value="UniProtKB-UniRule"/>
</dbReference>
<dbReference type="Pfam" id="PF00580">
    <property type="entry name" value="UvrD-helicase"/>
    <property type="match status" value="1"/>
</dbReference>
<keyword evidence="8 15" id="KW-0067">ATP-binding</keyword>
<keyword evidence="4" id="KW-0227">DNA damage</keyword>
<dbReference type="GO" id="GO:0003677">
    <property type="term" value="F:DNA binding"/>
    <property type="evidence" value="ECO:0007669"/>
    <property type="project" value="UniProtKB-KW"/>
</dbReference>
<keyword evidence="3 15" id="KW-0547">Nucleotide-binding</keyword>
<dbReference type="Gene3D" id="3.90.320.10">
    <property type="match status" value="1"/>
</dbReference>
<dbReference type="PROSITE" id="PS51198">
    <property type="entry name" value="UVRD_HELICASE_ATP_BIND"/>
    <property type="match status" value="1"/>
</dbReference>
<dbReference type="InterPro" id="IPR000212">
    <property type="entry name" value="DNA_helicase_UvrD/REP"/>
</dbReference>
<evidence type="ECO:0000256" key="6">
    <source>
        <dbReference type="ARBA" id="ARBA00022806"/>
    </source>
</evidence>
<dbReference type="Gene3D" id="1.10.486.10">
    <property type="entry name" value="PCRA, domain 4"/>
    <property type="match status" value="1"/>
</dbReference>
<evidence type="ECO:0000256" key="2">
    <source>
        <dbReference type="ARBA" id="ARBA00022722"/>
    </source>
</evidence>
<dbReference type="AlphaFoldDB" id="A0A2M6X0F6"/>
<dbReference type="SUPFAM" id="SSF52540">
    <property type="entry name" value="P-loop containing nucleoside triphosphate hydrolases"/>
    <property type="match status" value="1"/>
</dbReference>
<dbReference type="Pfam" id="PF13361">
    <property type="entry name" value="UvrD_C"/>
    <property type="match status" value="2"/>
</dbReference>
<dbReference type="InterPro" id="IPR011604">
    <property type="entry name" value="PDDEXK-like_dom_sf"/>
</dbReference>
<evidence type="ECO:0000256" key="15">
    <source>
        <dbReference type="PROSITE-ProRule" id="PRU00560"/>
    </source>
</evidence>
<evidence type="ECO:0000256" key="13">
    <source>
        <dbReference type="ARBA" id="ARBA00034808"/>
    </source>
</evidence>
<keyword evidence="2" id="KW-0540">Nuclease</keyword>
<feature type="domain" description="UvrD-like helicase ATP-binding" evidence="16">
    <location>
        <begin position="16"/>
        <end position="399"/>
    </location>
</feature>
<evidence type="ECO:0000256" key="5">
    <source>
        <dbReference type="ARBA" id="ARBA00022801"/>
    </source>
</evidence>
<comment type="similarity">
    <text evidence="1">Belongs to the helicase family. UvrD subfamily.</text>
</comment>
<evidence type="ECO:0000256" key="12">
    <source>
        <dbReference type="ARBA" id="ARBA00034617"/>
    </source>
</evidence>
<evidence type="ECO:0000256" key="1">
    <source>
        <dbReference type="ARBA" id="ARBA00009922"/>
    </source>
</evidence>
<dbReference type="GO" id="GO:0000725">
    <property type="term" value="P:recombinational repair"/>
    <property type="evidence" value="ECO:0007669"/>
    <property type="project" value="TreeGrafter"/>
</dbReference>
<dbReference type="InterPro" id="IPR027417">
    <property type="entry name" value="P-loop_NTPase"/>
</dbReference>
<evidence type="ECO:0000256" key="10">
    <source>
        <dbReference type="ARBA" id="ARBA00023204"/>
    </source>
</evidence>
<name>A0A2M6X0F6_9BACT</name>
<protein>
    <recommendedName>
        <fullName evidence="13">DNA 3'-5' helicase</fullName>
        <ecNumber evidence="13">5.6.2.4</ecNumber>
    </recommendedName>
</protein>
<proteinExistence type="inferred from homology"/>
<reference evidence="19" key="1">
    <citation type="submission" date="2017-09" db="EMBL/GenBank/DDBJ databases">
        <title>Depth-based differentiation of microbial function through sediment-hosted aquifers and enrichment of novel symbionts in the deep terrestrial subsurface.</title>
        <authorList>
            <person name="Probst A.J."/>
            <person name="Ladd B."/>
            <person name="Jarett J.K."/>
            <person name="Geller-Mcgrath D.E."/>
            <person name="Sieber C.M.K."/>
            <person name="Emerson J.B."/>
            <person name="Anantharaman K."/>
            <person name="Thomas B.C."/>
            <person name="Malmstrom R."/>
            <person name="Stieglmeier M."/>
            <person name="Klingl A."/>
            <person name="Woyke T."/>
            <person name="Ryan C.M."/>
            <person name="Banfield J.F."/>
        </authorList>
    </citation>
    <scope>NUCLEOTIDE SEQUENCE [LARGE SCALE GENOMIC DNA]</scope>
</reference>
<dbReference type="InterPro" id="IPR011335">
    <property type="entry name" value="Restrct_endonuc-II-like"/>
</dbReference>
<evidence type="ECO:0000256" key="4">
    <source>
        <dbReference type="ARBA" id="ARBA00022763"/>
    </source>
</evidence>
<dbReference type="CDD" id="cd17932">
    <property type="entry name" value="DEXQc_UvrD"/>
    <property type="match status" value="1"/>
</dbReference>
<evidence type="ECO:0000256" key="8">
    <source>
        <dbReference type="ARBA" id="ARBA00022840"/>
    </source>
</evidence>
<evidence type="ECO:0000256" key="14">
    <source>
        <dbReference type="ARBA" id="ARBA00048988"/>
    </source>
</evidence>
<dbReference type="EC" id="5.6.2.4" evidence="13"/>
<feature type="domain" description="UvrD-like helicase C-terminal" evidence="17">
    <location>
        <begin position="400"/>
        <end position="685"/>
    </location>
</feature>
<dbReference type="Pfam" id="PF12705">
    <property type="entry name" value="PDDEXK_1"/>
    <property type="match status" value="1"/>
</dbReference>